<comment type="caution">
    <text evidence="2">The sequence shown here is derived from an EMBL/GenBank/DDBJ whole genome shotgun (WGS) entry which is preliminary data.</text>
</comment>
<accession>A0ABD0NA18</accession>
<sequence>NNELEIAMDELNHITNQITSWPQTHSQSFNQEVTSTNLTSAHMLNTMSEWAQIQDQRSFIAPTPQTDFTTCGSERPEPSTSFNTDLNQAACSNYPISLVQELRPNMKHLEYAENHDVSPAATDLDSIIPRTICLTVEDPYFGSPPASDNHTVMDSTTDETWMENPSFTIPSLALNNQVLELPKHECNDKERTPESFILADETNG</sequence>
<protein>
    <submittedName>
        <fullName evidence="2">Uncharacterized protein</fullName>
    </submittedName>
</protein>
<keyword evidence="3" id="KW-1185">Reference proteome</keyword>
<dbReference type="Proteomes" id="UP001529510">
    <property type="component" value="Unassembled WGS sequence"/>
</dbReference>
<reference evidence="2 3" key="1">
    <citation type="submission" date="2024-05" db="EMBL/GenBank/DDBJ databases">
        <title>Genome sequencing and assembly of Indian major carp, Cirrhinus mrigala (Hamilton, 1822).</title>
        <authorList>
            <person name="Mohindra V."/>
            <person name="Chowdhury L.M."/>
            <person name="Lal K."/>
            <person name="Jena J.K."/>
        </authorList>
    </citation>
    <scope>NUCLEOTIDE SEQUENCE [LARGE SCALE GENOMIC DNA]</scope>
    <source>
        <strain evidence="2">CM1030</strain>
        <tissue evidence="2">Blood</tissue>
    </source>
</reference>
<gene>
    <name evidence="2" type="ORF">M9458_046236</name>
</gene>
<organism evidence="2 3">
    <name type="scientific">Cirrhinus mrigala</name>
    <name type="common">Mrigala</name>
    <dbReference type="NCBI Taxonomy" id="683832"/>
    <lineage>
        <taxon>Eukaryota</taxon>
        <taxon>Metazoa</taxon>
        <taxon>Chordata</taxon>
        <taxon>Craniata</taxon>
        <taxon>Vertebrata</taxon>
        <taxon>Euteleostomi</taxon>
        <taxon>Actinopterygii</taxon>
        <taxon>Neopterygii</taxon>
        <taxon>Teleostei</taxon>
        <taxon>Ostariophysi</taxon>
        <taxon>Cypriniformes</taxon>
        <taxon>Cyprinidae</taxon>
        <taxon>Labeoninae</taxon>
        <taxon>Labeonini</taxon>
        <taxon>Cirrhinus</taxon>
    </lineage>
</organism>
<evidence type="ECO:0000313" key="3">
    <source>
        <dbReference type="Proteomes" id="UP001529510"/>
    </source>
</evidence>
<evidence type="ECO:0000256" key="1">
    <source>
        <dbReference type="SAM" id="MobiDB-lite"/>
    </source>
</evidence>
<proteinExistence type="predicted"/>
<feature type="non-terminal residue" evidence="2">
    <location>
        <position position="1"/>
    </location>
</feature>
<dbReference type="EMBL" id="JAMKFB020000023">
    <property type="protein sequence ID" value="KAL0158160.1"/>
    <property type="molecule type" value="Genomic_DNA"/>
</dbReference>
<evidence type="ECO:0000313" key="2">
    <source>
        <dbReference type="EMBL" id="KAL0158160.1"/>
    </source>
</evidence>
<feature type="region of interest" description="Disordered" evidence="1">
    <location>
        <begin position="63"/>
        <end position="86"/>
    </location>
</feature>
<name>A0ABD0NA18_CIRMR</name>
<dbReference type="AlphaFoldDB" id="A0ABD0NA18"/>